<comment type="caution">
    <text evidence="1">The sequence shown here is derived from an EMBL/GenBank/DDBJ whole genome shotgun (WGS) entry which is preliminary data.</text>
</comment>
<evidence type="ECO:0000313" key="1">
    <source>
        <dbReference type="EMBL" id="KAK1429596.1"/>
    </source>
</evidence>
<reference evidence="1" key="1">
    <citation type="journal article" date="2023" name="bioRxiv">
        <title>Improved chromosome-level genome assembly for marigold (Tagetes erecta).</title>
        <authorList>
            <person name="Jiang F."/>
            <person name="Yuan L."/>
            <person name="Wang S."/>
            <person name="Wang H."/>
            <person name="Xu D."/>
            <person name="Wang A."/>
            <person name="Fan W."/>
        </authorList>
    </citation>
    <scope>NUCLEOTIDE SEQUENCE</scope>
    <source>
        <strain evidence="1">WSJ</strain>
        <tissue evidence="1">Leaf</tissue>
    </source>
</reference>
<gene>
    <name evidence="1" type="ORF">QVD17_11810</name>
</gene>
<name>A0AAD8KYN4_TARER</name>
<dbReference type="Proteomes" id="UP001229421">
    <property type="component" value="Unassembled WGS sequence"/>
</dbReference>
<organism evidence="1 2">
    <name type="scientific">Tagetes erecta</name>
    <name type="common">African marigold</name>
    <dbReference type="NCBI Taxonomy" id="13708"/>
    <lineage>
        <taxon>Eukaryota</taxon>
        <taxon>Viridiplantae</taxon>
        <taxon>Streptophyta</taxon>
        <taxon>Embryophyta</taxon>
        <taxon>Tracheophyta</taxon>
        <taxon>Spermatophyta</taxon>
        <taxon>Magnoliopsida</taxon>
        <taxon>eudicotyledons</taxon>
        <taxon>Gunneridae</taxon>
        <taxon>Pentapetalae</taxon>
        <taxon>asterids</taxon>
        <taxon>campanulids</taxon>
        <taxon>Asterales</taxon>
        <taxon>Asteraceae</taxon>
        <taxon>Asteroideae</taxon>
        <taxon>Heliantheae alliance</taxon>
        <taxon>Tageteae</taxon>
        <taxon>Tagetes</taxon>
    </lineage>
</organism>
<evidence type="ECO:0000313" key="2">
    <source>
        <dbReference type="Proteomes" id="UP001229421"/>
    </source>
</evidence>
<dbReference type="AlphaFoldDB" id="A0AAD8KYN4"/>
<protein>
    <submittedName>
        <fullName evidence="1">Uncharacterized protein</fullName>
    </submittedName>
</protein>
<dbReference type="EMBL" id="JAUHHV010000003">
    <property type="protein sequence ID" value="KAK1429596.1"/>
    <property type="molecule type" value="Genomic_DNA"/>
</dbReference>
<accession>A0AAD8KYN4</accession>
<keyword evidence="2" id="KW-1185">Reference proteome</keyword>
<proteinExistence type="predicted"/>
<sequence>MMKLVLNYLNWSNSVQFWQPQILCDLNNQAALSSPTHSLIDHSAPLHFLLKELLLLVLDLMIWGLGF</sequence>